<evidence type="ECO:0000256" key="1">
    <source>
        <dbReference type="ARBA" id="ARBA00022801"/>
    </source>
</evidence>
<dbReference type="PANTHER" id="PTHR20963:SF42">
    <property type="entry name" value="PHOSPHOGLYCERATE MUTASE-LIKE PROTEIN"/>
    <property type="match status" value="1"/>
</dbReference>
<evidence type="ECO:0000256" key="2">
    <source>
        <dbReference type="SAM" id="MobiDB-lite"/>
    </source>
</evidence>
<dbReference type="RefSeq" id="XP_052944132.1">
    <property type="nucleotide sequence ID" value="XM_053088933.1"/>
</dbReference>
<proteinExistence type="predicted"/>
<evidence type="ECO:0000256" key="3">
    <source>
        <dbReference type="SAM" id="Phobius"/>
    </source>
</evidence>
<feature type="compositionally biased region" description="Basic and acidic residues" evidence="2">
    <location>
        <begin position="519"/>
        <end position="543"/>
    </location>
</feature>
<comment type="caution">
    <text evidence="4">The sequence shown here is derived from an EMBL/GenBank/DDBJ whole genome shotgun (WGS) entry which is preliminary data.</text>
</comment>
<organism evidence="4 5">
    <name type="scientific">Dioszegia hungarica</name>
    <dbReference type="NCBI Taxonomy" id="4972"/>
    <lineage>
        <taxon>Eukaryota</taxon>
        <taxon>Fungi</taxon>
        <taxon>Dikarya</taxon>
        <taxon>Basidiomycota</taxon>
        <taxon>Agaricomycotina</taxon>
        <taxon>Tremellomycetes</taxon>
        <taxon>Tremellales</taxon>
        <taxon>Bulleribasidiaceae</taxon>
        <taxon>Dioszegia</taxon>
    </lineage>
</organism>
<dbReference type="AlphaFoldDB" id="A0AA38H5F0"/>
<dbReference type="GO" id="GO:0003993">
    <property type="term" value="F:acid phosphatase activity"/>
    <property type="evidence" value="ECO:0007669"/>
    <property type="project" value="TreeGrafter"/>
</dbReference>
<dbReference type="Pfam" id="PF00328">
    <property type="entry name" value="His_Phos_2"/>
    <property type="match status" value="1"/>
</dbReference>
<feature type="transmembrane region" description="Helical" evidence="3">
    <location>
        <begin position="60"/>
        <end position="79"/>
    </location>
</feature>
<keyword evidence="5" id="KW-1185">Reference proteome</keyword>
<sequence length="624" mass="69613">MPSQIQDLEAYELQPASDSASSPLLPSYSSSLPRSSSPPLTLGRKPQHAHKKRSGRTCRALLIVWSLVVPALLGGALFGCYTGQGRDWVSGIKDWEAVPQDVKDWLDKVVPGERVGGLERPDPGMFPTNIGYAGPTPTGKEPAMLLTAPHAPLHTAIPPLLPPTSHNPSHKSKPIQHLWGNLSPYHSVTHGLGDTSALIPAGCELTELHWLQRHGARYPTSSEGGPAELAGKLRAMRGWKASGELRFLEEWKWRLGAEVLTPFGREQLFDLGVAARVKYGFLLDKMKGRLPVFRTESQDRMLKSAQNFAAGFFGIPAEEQYNLEVMIESPGFNNTLAPWNTCDRGSWNYTTVNAKLHEWDEIFLKDARKRLQKDLRGMELTLLDVRRMMDVCPYETVALGYSEFCGLFTEKEWKGYEYRWDLFWWYSSAFGYKNARAQGRGWVQELVSRLTHSELPQYVDFTHDAHFSLLLPTLNLTTFAEAGPLPSDHIPKHRTFVSSEIMPFATNMQVQVLTCGARGKGEVEDGDDKEEHEQEHEHEHEGEEKEEEGETVRGTRGTGGSGRRSRRRDVSEGRKVRIVLNDGVVPLTGIRGCKEDEDGLCDLGAFVESLSELMAGGDPNGVCR</sequence>
<keyword evidence="3" id="KW-1133">Transmembrane helix</keyword>
<accession>A0AA38H5F0</accession>
<feature type="compositionally biased region" description="Low complexity" evidence="2">
    <location>
        <begin position="13"/>
        <end position="42"/>
    </location>
</feature>
<feature type="region of interest" description="Disordered" evidence="2">
    <location>
        <begin position="12"/>
        <end position="52"/>
    </location>
</feature>
<feature type="region of interest" description="Disordered" evidence="2">
    <location>
        <begin position="519"/>
        <end position="571"/>
    </location>
</feature>
<dbReference type="PROSITE" id="PS00616">
    <property type="entry name" value="HIS_ACID_PHOSPHAT_1"/>
    <property type="match status" value="1"/>
</dbReference>
<evidence type="ECO:0000313" key="4">
    <source>
        <dbReference type="EMBL" id="KAI9634355.1"/>
    </source>
</evidence>
<keyword evidence="1" id="KW-0378">Hydrolase</keyword>
<dbReference type="InterPro" id="IPR029033">
    <property type="entry name" value="His_PPase_superfam"/>
</dbReference>
<evidence type="ECO:0000313" key="5">
    <source>
        <dbReference type="Proteomes" id="UP001164286"/>
    </source>
</evidence>
<dbReference type="PANTHER" id="PTHR20963">
    <property type="entry name" value="MULTIPLE INOSITOL POLYPHOSPHATE PHOSPHATASE-RELATED"/>
    <property type="match status" value="1"/>
</dbReference>
<keyword evidence="3" id="KW-0812">Transmembrane</keyword>
<name>A0AA38H5F0_9TREE</name>
<dbReference type="InterPro" id="IPR000560">
    <property type="entry name" value="His_Pase_clade-2"/>
</dbReference>
<keyword evidence="3" id="KW-0472">Membrane</keyword>
<dbReference type="Proteomes" id="UP001164286">
    <property type="component" value="Unassembled WGS sequence"/>
</dbReference>
<dbReference type="SUPFAM" id="SSF53254">
    <property type="entry name" value="Phosphoglycerate mutase-like"/>
    <property type="match status" value="1"/>
</dbReference>
<dbReference type="CDD" id="cd07061">
    <property type="entry name" value="HP_HAP_like"/>
    <property type="match status" value="1"/>
</dbReference>
<dbReference type="InterPro" id="IPR033379">
    <property type="entry name" value="Acid_Pase_AS"/>
</dbReference>
<gene>
    <name evidence="4" type="ORF">MKK02DRAFT_34398</name>
</gene>
<dbReference type="Gene3D" id="3.40.50.1240">
    <property type="entry name" value="Phosphoglycerate mutase-like"/>
    <property type="match status" value="1"/>
</dbReference>
<dbReference type="EMBL" id="JAKWFO010000007">
    <property type="protein sequence ID" value="KAI9634355.1"/>
    <property type="molecule type" value="Genomic_DNA"/>
</dbReference>
<reference evidence="4" key="1">
    <citation type="journal article" date="2022" name="G3 (Bethesda)">
        <title>High quality genome of the basidiomycete yeast Dioszegia hungarica PDD-24b-2 isolated from cloud water.</title>
        <authorList>
            <person name="Jarrige D."/>
            <person name="Haridas S."/>
            <person name="Bleykasten-Grosshans C."/>
            <person name="Joly M."/>
            <person name="Nadalig T."/>
            <person name="Sancelme M."/>
            <person name="Vuilleumier S."/>
            <person name="Grigoriev I.V."/>
            <person name="Amato P."/>
            <person name="Bringel F."/>
        </authorList>
    </citation>
    <scope>NUCLEOTIDE SEQUENCE</scope>
    <source>
        <strain evidence="4">PDD-24b-2</strain>
    </source>
</reference>
<dbReference type="GeneID" id="77728138"/>
<protein>
    <submittedName>
        <fullName evidence="4">Phytase</fullName>
    </submittedName>
</protein>